<organism evidence="2 3">
    <name type="scientific">Chlamydomonas eustigma</name>
    <dbReference type="NCBI Taxonomy" id="1157962"/>
    <lineage>
        <taxon>Eukaryota</taxon>
        <taxon>Viridiplantae</taxon>
        <taxon>Chlorophyta</taxon>
        <taxon>core chlorophytes</taxon>
        <taxon>Chlorophyceae</taxon>
        <taxon>CS clade</taxon>
        <taxon>Chlamydomonadales</taxon>
        <taxon>Chlamydomonadaceae</taxon>
        <taxon>Chlamydomonas</taxon>
    </lineage>
</organism>
<accession>A0A250XJT0</accession>
<name>A0A250XJT0_9CHLO</name>
<proteinExistence type="predicted"/>
<comment type="caution">
    <text evidence="2">The sequence shown here is derived from an EMBL/GenBank/DDBJ whole genome shotgun (WGS) entry which is preliminary data.</text>
</comment>
<keyword evidence="3" id="KW-1185">Reference proteome</keyword>
<feature type="region of interest" description="Disordered" evidence="1">
    <location>
        <begin position="678"/>
        <end position="722"/>
    </location>
</feature>
<evidence type="ECO:0000313" key="3">
    <source>
        <dbReference type="Proteomes" id="UP000232323"/>
    </source>
</evidence>
<dbReference type="AlphaFoldDB" id="A0A250XJT0"/>
<sequence>MSSSYVVRGATSCHIPLDTPCSSNALIRRSFSRLSLSLGYLSHASTCLSARTDWTSGYVNSKEIKFLDLSHIHKYKETSQQQDVNSKATSRLERILQRRLRECMSLDEVLDISEHEVLCMGPSATASAMSKLAELWRKERQEELSGEQGPIPGVTSGVRQPLFHSSWSLVQERIKVVMNSLIDRLVFETSSKELTWEHVLMCFRCCGLLGLRCPQDLRSENVSVLLQICQADLFIIPPHALAFLLRDLGRVCFNTEAGEQLVVPKLWLQLCCKVVQSKFIAMTPLDLTNIGWGLANLKHLPDPFWMLTFMSRCKECIPESTSADLSHLVWALQMLEDHASQDPVWLQSWRTTLQASGRLDYSSNISGSMGSLATGILMDEDFAKACWNRVEELVATPRQADNVQPSLQAASAQPLQTGENVVCRGEKKRDSQGSKFTANIVALMRTMSKMGRKPGAACMSQLLSFLELRMEDMTPMQDCQLLGTLAGWQHLPSSSFMEALCLRIQRRLPQYTSVNLHLLLGSLSALNYLPTKSFIMSWLTRARPKLRQFGALGLLNLLRSFSIWRLRLPKDFMQDVLELSAGLASSRSMSPSHMSQLVRRVTSLKMEPPGRLLRWSKMMLVPFTGLLHAASPTDLANMCACLPRLFEGTLSRATHDGIKNSADLRTESSHLADIAQVEQRSQEHAVANTPDNSGVSEAGAEPGAQPRRTSAHSREEVCESPFHSDPSLLQPVALIAEAAQTVFGSMSAYQLRQTIYGLSAVGYPASAAFLEVHARAVAQVAHNLDEKSLEGIEHAYKRIKKARGKRPKNLRAMEELTSS</sequence>
<evidence type="ECO:0008006" key="4">
    <source>
        <dbReference type="Google" id="ProtNLM"/>
    </source>
</evidence>
<dbReference type="EMBL" id="BEGY01000093">
    <property type="protein sequence ID" value="GAX83172.1"/>
    <property type="molecule type" value="Genomic_DNA"/>
</dbReference>
<evidence type="ECO:0000313" key="2">
    <source>
        <dbReference type="EMBL" id="GAX83172.1"/>
    </source>
</evidence>
<dbReference type="Proteomes" id="UP000232323">
    <property type="component" value="Unassembled WGS sequence"/>
</dbReference>
<protein>
    <recommendedName>
        <fullName evidence="4">RAP domain-containing protein</fullName>
    </recommendedName>
</protein>
<reference evidence="2 3" key="1">
    <citation type="submission" date="2017-08" db="EMBL/GenBank/DDBJ databases">
        <title>Acidophilic green algal genome provides insights into adaptation to an acidic environment.</title>
        <authorList>
            <person name="Hirooka S."/>
            <person name="Hirose Y."/>
            <person name="Kanesaki Y."/>
            <person name="Higuchi S."/>
            <person name="Fujiwara T."/>
            <person name="Onuma R."/>
            <person name="Era A."/>
            <person name="Ohbayashi R."/>
            <person name="Uzuka A."/>
            <person name="Nozaki H."/>
            <person name="Yoshikawa H."/>
            <person name="Miyagishima S.Y."/>
        </authorList>
    </citation>
    <scope>NUCLEOTIDE SEQUENCE [LARGE SCALE GENOMIC DNA]</scope>
    <source>
        <strain evidence="2 3">NIES-2499</strain>
    </source>
</reference>
<evidence type="ECO:0000256" key="1">
    <source>
        <dbReference type="SAM" id="MobiDB-lite"/>
    </source>
</evidence>
<gene>
    <name evidence="2" type="ORF">CEUSTIGMA_g10598.t1</name>
</gene>